<dbReference type="EMBL" id="JAWDGP010000228">
    <property type="protein sequence ID" value="KAK3802555.1"/>
    <property type="molecule type" value="Genomic_DNA"/>
</dbReference>
<comment type="caution">
    <text evidence="2">The sequence shown here is derived from an EMBL/GenBank/DDBJ whole genome shotgun (WGS) entry which is preliminary data.</text>
</comment>
<evidence type="ECO:0000313" key="2">
    <source>
        <dbReference type="EMBL" id="KAK3802555.1"/>
    </source>
</evidence>
<evidence type="ECO:0000256" key="1">
    <source>
        <dbReference type="SAM" id="MobiDB-lite"/>
    </source>
</evidence>
<accession>A0AAE1BB60</accession>
<feature type="compositionally biased region" description="Polar residues" evidence="1">
    <location>
        <begin position="43"/>
        <end position="57"/>
    </location>
</feature>
<sequence length="71" mass="7478">MATRSSREISSVGNHLALGSEAKRILKPHGYRVETLAPRISGGDSNPRISGGDSSPTDVGWRLATRMSGGD</sequence>
<protein>
    <submittedName>
        <fullName evidence="2">Uncharacterized protein</fullName>
    </submittedName>
</protein>
<proteinExistence type="predicted"/>
<evidence type="ECO:0000313" key="3">
    <source>
        <dbReference type="Proteomes" id="UP001283361"/>
    </source>
</evidence>
<reference evidence="2" key="1">
    <citation type="journal article" date="2023" name="G3 (Bethesda)">
        <title>A reference genome for the long-term kleptoplast-retaining sea slug Elysia crispata morphotype clarki.</title>
        <authorList>
            <person name="Eastman K.E."/>
            <person name="Pendleton A.L."/>
            <person name="Shaikh M.A."/>
            <person name="Suttiyut T."/>
            <person name="Ogas R."/>
            <person name="Tomko P."/>
            <person name="Gavelis G."/>
            <person name="Widhalm J.R."/>
            <person name="Wisecaver J.H."/>
        </authorList>
    </citation>
    <scope>NUCLEOTIDE SEQUENCE</scope>
    <source>
        <strain evidence="2">ECLA1</strain>
    </source>
</reference>
<gene>
    <name evidence="2" type="ORF">RRG08_033214</name>
</gene>
<name>A0AAE1BB60_9GAST</name>
<dbReference type="Proteomes" id="UP001283361">
    <property type="component" value="Unassembled WGS sequence"/>
</dbReference>
<organism evidence="2 3">
    <name type="scientific">Elysia crispata</name>
    <name type="common">lettuce slug</name>
    <dbReference type="NCBI Taxonomy" id="231223"/>
    <lineage>
        <taxon>Eukaryota</taxon>
        <taxon>Metazoa</taxon>
        <taxon>Spiralia</taxon>
        <taxon>Lophotrochozoa</taxon>
        <taxon>Mollusca</taxon>
        <taxon>Gastropoda</taxon>
        <taxon>Heterobranchia</taxon>
        <taxon>Euthyneura</taxon>
        <taxon>Panpulmonata</taxon>
        <taxon>Sacoglossa</taxon>
        <taxon>Placobranchoidea</taxon>
        <taxon>Plakobranchidae</taxon>
        <taxon>Elysia</taxon>
    </lineage>
</organism>
<keyword evidence="3" id="KW-1185">Reference proteome</keyword>
<feature type="region of interest" description="Disordered" evidence="1">
    <location>
        <begin position="37"/>
        <end position="71"/>
    </location>
</feature>
<dbReference type="AlphaFoldDB" id="A0AAE1BB60"/>